<organism evidence="2 3">
    <name type="scientific">Roseateles agri</name>
    <dbReference type="NCBI Taxonomy" id="3098619"/>
    <lineage>
        <taxon>Bacteria</taxon>
        <taxon>Pseudomonadati</taxon>
        <taxon>Pseudomonadota</taxon>
        <taxon>Betaproteobacteria</taxon>
        <taxon>Burkholderiales</taxon>
        <taxon>Sphaerotilaceae</taxon>
        <taxon>Roseateles</taxon>
    </lineage>
</organism>
<dbReference type="Proteomes" id="UP001285263">
    <property type="component" value="Unassembled WGS sequence"/>
</dbReference>
<dbReference type="Gene3D" id="2.60.260.40">
    <property type="entry name" value="q5lls5 like domains"/>
    <property type="match status" value="1"/>
</dbReference>
<feature type="domain" description="Zinc finger CHCC-type" evidence="1">
    <location>
        <begin position="26"/>
        <end position="61"/>
    </location>
</feature>
<accession>A0ABU5DEW7</accession>
<dbReference type="GO" id="GO:0008270">
    <property type="term" value="F:zinc ion binding"/>
    <property type="evidence" value="ECO:0007669"/>
    <property type="project" value="UniProtKB-KW"/>
</dbReference>
<proteinExistence type="predicted"/>
<keyword evidence="3" id="KW-1185">Reference proteome</keyword>
<evidence type="ECO:0000313" key="3">
    <source>
        <dbReference type="Proteomes" id="UP001285263"/>
    </source>
</evidence>
<sequence>MSENQNSKAPATVEVKAADVQENGSVFCPNPKMALWSTHPKVFIDLTHGGQGKCPYCGTLYKLAAGEHISVGH</sequence>
<dbReference type="EMBL" id="JAXCLA010000003">
    <property type="protein sequence ID" value="MDY0744820.1"/>
    <property type="molecule type" value="Genomic_DNA"/>
</dbReference>
<evidence type="ECO:0000313" key="2">
    <source>
        <dbReference type="EMBL" id="MDY0744820.1"/>
    </source>
</evidence>
<protein>
    <submittedName>
        <fullName evidence="2">Zinc-finger domain-containing protein</fullName>
    </submittedName>
</protein>
<dbReference type="Pfam" id="PF10276">
    <property type="entry name" value="zf-CHCC"/>
    <property type="match status" value="1"/>
</dbReference>
<keyword evidence="2" id="KW-0862">Zinc</keyword>
<evidence type="ECO:0000259" key="1">
    <source>
        <dbReference type="Pfam" id="PF10276"/>
    </source>
</evidence>
<keyword evidence="2" id="KW-0863">Zinc-finger</keyword>
<dbReference type="RefSeq" id="WP_320422730.1">
    <property type="nucleotide sequence ID" value="NZ_JAXCLA010000003.1"/>
</dbReference>
<keyword evidence="2" id="KW-0479">Metal-binding</keyword>
<dbReference type="InterPro" id="IPR019401">
    <property type="entry name" value="Znf_CHCC"/>
</dbReference>
<comment type="caution">
    <text evidence="2">The sequence shown here is derived from an EMBL/GenBank/DDBJ whole genome shotgun (WGS) entry which is preliminary data.</text>
</comment>
<gene>
    <name evidence="2" type="ORF">SNE35_09900</name>
</gene>
<reference evidence="2 3" key="1">
    <citation type="submission" date="2023-11" db="EMBL/GenBank/DDBJ databases">
        <title>Paucibacter sp. nov., isolated from fresh soil in Korea.</title>
        <authorList>
            <person name="Le N.T.T."/>
        </authorList>
    </citation>
    <scope>NUCLEOTIDE SEQUENCE [LARGE SCALE GENOMIC DNA]</scope>
    <source>
        <strain evidence="2 3">R3-3</strain>
    </source>
</reference>
<name>A0ABU5DEW7_9BURK</name>